<dbReference type="AlphaFoldDB" id="A0A812RWI9"/>
<comment type="caution">
    <text evidence="1">The sequence shown here is derived from an EMBL/GenBank/DDBJ whole genome shotgun (WGS) entry which is preliminary data.</text>
</comment>
<evidence type="ECO:0000313" key="2">
    <source>
        <dbReference type="Proteomes" id="UP000604046"/>
    </source>
</evidence>
<reference evidence="1" key="1">
    <citation type="submission" date="2021-02" db="EMBL/GenBank/DDBJ databases">
        <authorList>
            <person name="Dougan E. K."/>
            <person name="Rhodes N."/>
            <person name="Thang M."/>
            <person name="Chan C."/>
        </authorList>
    </citation>
    <scope>NUCLEOTIDE SEQUENCE</scope>
</reference>
<organism evidence="1 2">
    <name type="scientific">Symbiodinium natans</name>
    <dbReference type="NCBI Taxonomy" id="878477"/>
    <lineage>
        <taxon>Eukaryota</taxon>
        <taxon>Sar</taxon>
        <taxon>Alveolata</taxon>
        <taxon>Dinophyceae</taxon>
        <taxon>Suessiales</taxon>
        <taxon>Symbiodiniaceae</taxon>
        <taxon>Symbiodinium</taxon>
    </lineage>
</organism>
<name>A0A812RWI9_9DINO</name>
<evidence type="ECO:0000313" key="1">
    <source>
        <dbReference type="EMBL" id="CAE7458447.1"/>
    </source>
</evidence>
<keyword evidence="2" id="KW-1185">Reference proteome</keyword>
<dbReference type="Proteomes" id="UP000604046">
    <property type="component" value="Unassembled WGS sequence"/>
</dbReference>
<proteinExistence type="predicted"/>
<dbReference type="EMBL" id="CAJNDS010002391">
    <property type="protein sequence ID" value="CAE7458447.1"/>
    <property type="molecule type" value="Genomic_DNA"/>
</dbReference>
<accession>A0A812RWI9</accession>
<protein>
    <submittedName>
        <fullName evidence="1">Rsph4a protein</fullName>
    </submittedName>
</protein>
<dbReference type="OrthoDB" id="272202at2759"/>
<sequence length="374" mass="39950">MKGAMAGTRCVVLDVRSCGEGNDRQLLLLWLRATREAIPYEVERAPLSVVSVHDGFYVSRLPLATHSDKEILRTLDDLEQEFLHMPLGLAMDQGGLVSEFAAAVPKGLPRLGAAAKKRSKKGDQSDRLFAIGEDAGLAALRSSLAVLADVEATAKTATLQFWTADAARLLPVASDVRRCIPSNVCFEVVVAAGHWDEQQTAKVDLLEHELSSKQAVDLAVHRLLLTEAAIAAKVRNALRRALPLQLGLGGGLSALAWPTILLPPHWQPQGGSTHFEILAEVPISKIGSELMAGVPLLLEAGDSQDGEALKALVGALRQRRSALLASAPLQPLTLSPLKYRHLFVLQPSAGPLRTEPVGGSLLLRGLVSFAFAGV</sequence>
<gene>
    <name evidence="1" type="primary">Rsph4a</name>
    <name evidence="1" type="ORF">SNAT2548_LOCUS25391</name>
</gene>